<feature type="compositionally biased region" description="Low complexity" evidence="3">
    <location>
        <begin position="101"/>
        <end position="115"/>
    </location>
</feature>
<proteinExistence type="inferred from homology"/>
<feature type="compositionally biased region" description="Basic and acidic residues" evidence="3">
    <location>
        <begin position="77"/>
        <end position="100"/>
    </location>
</feature>
<feature type="compositionally biased region" description="Polar residues" evidence="3">
    <location>
        <begin position="232"/>
        <end position="242"/>
    </location>
</feature>
<dbReference type="Ensembl" id="ENSLBET00000031405.1">
    <property type="protein sequence ID" value="ENSLBEP00000030000.1"/>
    <property type="gene ID" value="ENSLBEG00000022697.1"/>
</dbReference>
<feature type="compositionally biased region" description="Low complexity" evidence="3">
    <location>
        <begin position="373"/>
        <end position="383"/>
    </location>
</feature>
<feature type="region of interest" description="Disordered" evidence="3">
    <location>
        <begin position="450"/>
        <end position="508"/>
    </location>
</feature>
<dbReference type="CTD" id="57587"/>
<feature type="compositionally biased region" description="Basic and acidic residues" evidence="3">
    <location>
        <begin position="40"/>
        <end position="56"/>
    </location>
</feature>
<dbReference type="Pfam" id="PF13879">
    <property type="entry name" value="Hmw_CFAP97"/>
    <property type="match status" value="1"/>
</dbReference>
<reference evidence="4" key="1">
    <citation type="submission" date="2025-08" db="UniProtKB">
        <authorList>
            <consortium name="Ensembl"/>
        </authorList>
    </citation>
    <scope>IDENTIFICATION</scope>
</reference>
<organism evidence="4 5">
    <name type="scientific">Labrus bergylta</name>
    <name type="common">ballan wrasse</name>
    <dbReference type="NCBI Taxonomy" id="56723"/>
    <lineage>
        <taxon>Eukaryota</taxon>
        <taxon>Metazoa</taxon>
        <taxon>Chordata</taxon>
        <taxon>Craniata</taxon>
        <taxon>Vertebrata</taxon>
        <taxon>Euteleostomi</taxon>
        <taxon>Actinopterygii</taxon>
        <taxon>Neopterygii</taxon>
        <taxon>Teleostei</taxon>
        <taxon>Neoteleostei</taxon>
        <taxon>Acanthomorphata</taxon>
        <taxon>Eupercaria</taxon>
        <taxon>Labriformes</taxon>
        <taxon>Labridae</taxon>
        <taxon>Labrus</taxon>
    </lineage>
</organism>
<feature type="compositionally biased region" description="Polar residues" evidence="3">
    <location>
        <begin position="149"/>
        <end position="167"/>
    </location>
</feature>
<feature type="compositionally biased region" description="Low complexity" evidence="3">
    <location>
        <begin position="258"/>
        <end position="268"/>
    </location>
</feature>
<dbReference type="InParanoid" id="A0A3Q3N7R3"/>
<feature type="compositionally biased region" description="Polar residues" evidence="3">
    <location>
        <begin position="454"/>
        <end position="468"/>
    </location>
</feature>
<evidence type="ECO:0000313" key="4">
    <source>
        <dbReference type="Ensembl" id="ENSLBEP00000030000.1"/>
    </source>
</evidence>
<sequence>MLNPSELEGEVDHSFFDSDCDISRVSRDGRKNIEKCLKDEKENLPVHEELNKKQPDNIKGGVYPKTEGATKQLKPVESNRNDSAEAKETCCLSTEKERSRASSISSVSSSSAEVINDGSDGEEELDLRSKRPNGKCMSLLAEEVDVTDMNKQSPKQTGEETSSSAKLSGSIGGNKRSPKRRIRNRRTRSPSPTSTEASVDADSESSGSSLRGRSGLDPPTLSRPKKSLSPGGRSNQVGSAGSRNVPFYLTEVSEDSVTDVSPLSSSDSSPHRSLDLNQTESEEGRLTEQQQQHPQQLQEERVPSSGLSNTHEEEESDQDNDGYFFSSESQLGGKLVLPHPGARNRKNYSFTNDQVRCIDQENQRLLRELSRLSPGPSAGSSAGKKSHMYKNSPPIRLSHSALNRQREQQRIERENLAFLKRLESVKPTPGLKRSEQLADYQRQIEYLGGPSYPDFTSTMKESFTSKTPSAGPRPVTSVHRSSRPVSTLADSRPHTRSNKPSSARPAWS</sequence>
<evidence type="ECO:0000313" key="5">
    <source>
        <dbReference type="Proteomes" id="UP000261660"/>
    </source>
</evidence>
<feature type="region of interest" description="Disordered" evidence="3">
    <location>
        <begin position="371"/>
        <end position="395"/>
    </location>
</feature>
<dbReference type="AlphaFoldDB" id="A0A3Q3N7R3"/>
<dbReference type="PANTHER" id="PTHR23035:SF1">
    <property type="entry name" value="CILIA- AND FLAGELLA-ASSOCIATED PROTEIN 97"/>
    <property type="match status" value="1"/>
</dbReference>
<dbReference type="Proteomes" id="UP000261660">
    <property type="component" value="Unplaced"/>
</dbReference>
<feature type="compositionally biased region" description="Low complexity" evidence="3">
    <location>
        <begin position="189"/>
        <end position="217"/>
    </location>
</feature>
<evidence type="ECO:0000256" key="3">
    <source>
        <dbReference type="SAM" id="MobiDB-lite"/>
    </source>
</evidence>
<name>A0A3Q3N7R3_9LABR</name>
<feature type="region of interest" description="Disordered" evidence="3">
    <location>
        <begin position="40"/>
        <end position="354"/>
    </location>
</feature>
<dbReference type="OrthoDB" id="515313at2759"/>
<dbReference type="GO" id="GO:0007283">
    <property type="term" value="P:spermatogenesis"/>
    <property type="evidence" value="ECO:0007669"/>
    <property type="project" value="TreeGrafter"/>
</dbReference>
<accession>A0A3Q3N7R3</accession>
<evidence type="ECO:0000256" key="2">
    <source>
        <dbReference type="ARBA" id="ARBA00021424"/>
    </source>
</evidence>
<feature type="compositionally biased region" description="Low complexity" evidence="3">
    <location>
        <begin position="288"/>
        <end position="297"/>
    </location>
</feature>
<reference evidence="4" key="2">
    <citation type="submission" date="2025-09" db="UniProtKB">
        <authorList>
            <consortium name="Ensembl"/>
        </authorList>
    </citation>
    <scope>IDENTIFICATION</scope>
</reference>
<dbReference type="GeneTree" id="ENSGT00390000010356"/>
<dbReference type="RefSeq" id="XP_020499504.1">
    <property type="nucleotide sequence ID" value="XM_020643848.3"/>
</dbReference>
<keyword evidence="5" id="KW-1185">Reference proteome</keyword>
<feature type="compositionally biased region" description="Basic residues" evidence="3">
    <location>
        <begin position="176"/>
        <end position="188"/>
    </location>
</feature>
<dbReference type="InterPro" id="IPR029488">
    <property type="entry name" value="Hmw/CFAP97"/>
</dbReference>
<dbReference type="GeneID" id="109991534"/>
<evidence type="ECO:0000256" key="1">
    <source>
        <dbReference type="ARBA" id="ARBA00008315"/>
    </source>
</evidence>
<protein>
    <recommendedName>
        <fullName evidence="2">Cilia- and flagella-associated protein 97</fullName>
    </recommendedName>
</protein>
<comment type="similarity">
    <text evidence="1">Belongs to the CFAP97 family.</text>
</comment>
<dbReference type="InterPro" id="IPR038791">
    <property type="entry name" value="Cfap97/Hemingway"/>
</dbReference>
<dbReference type="STRING" id="56723.ENSLBEP00000030000"/>
<dbReference type="PANTHER" id="PTHR23035">
    <property type="entry name" value="CILIA- AND FLAGELLA-ASSOCIATED PROTEIN 97-RELATED"/>
    <property type="match status" value="1"/>
</dbReference>